<protein>
    <submittedName>
        <fullName evidence="2">Phage holin family protein</fullName>
    </submittedName>
</protein>
<dbReference type="PANTHER" id="PTHR37309">
    <property type="entry name" value="SLR0284 PROTEIN"/>
    <property type="match status" value="1"/>
</dbReference>
<keyword evidence="1" id="KW-0812">Transmembrane</keyword>
<dbReference type="PANTHER" id="PTHR37309:SF1">
    <property type="entry name" value="SLR0284 PROTEIN"/>
    <property type="match status" value="1"/>
</dbReference>
<organism evidence="2 3">
    <name type="scientific">Candidatus Gallilactobacillus intestinavium</name>
    <dbReference type="NCBI Taxonomy" id="2840838"/>
    <lineage>
        <taxon>Bacteria</taxon>
        <taxon>Bacillati</taxon>
        <taxon>Bacillota</taxon>
        <taxon>Bacilli</taxon>
        <taxon>Lactobacillales</taxon>
        <taxon>Lactobacillaceae</taxon>
        <taxon>Lactobacillaceae incertae sedis</taxon>
        <taxon>Candidatus Gallilactobacillus</taxon>
    </lineage>
</organism>
<dbReference type="InterPro" id="IPR007165">
    <property type="entry name" value="Phage_holin_4_2"/>
</dbReference>
<evidence type="ECO:0000256" key="1">
    <source>
        <dbReference type="SAM" id="Phobius"/>
    </source>
</evidence>
<feature type="transmembrane region" description="Helical" evidence="1">
    <location>
        <begin position="55"/>
        <end position="75"/>
    </location>
</feature>
<gene>
    <name evidence="2" type="ORF">IAA89_03760</name>
</gene>
<feature type="transmembrane region" description="Helical" evidence="1">
    <location>
        <begin position="5"/>
        <end position="22"/>
    </location>
</feature>
<dbReference type="AlphaFoldDB" id="A0A9D9E5H7"/>
<proteinExistence type="predicted"/>
<evidence type="ECO:0000313" key="3">
    <source>
        <dbReference type="Proteomes" id="UP000823614"/>
    </source>
</evidence>
<dbReference type="Proteomes" id="UP000823614">
    <property type="component" value="Unassembled WGS sequence"/>
</dbReference>
<feature type="transmembrane region" description="Helical" evidence="1">
    <location>
        <begin position="28"/>
        <end position="48"/>
    </location>
</feature>
<reference evidence="2" key="1">
    <citation type="submission" date="2020-10" db="EMBL/GenBank/DDBJ databases">
        <authorList>
            <person name="Gilroy R."/>
        </authorList>
    </citation>
    <scope>NUCLEOTIDE SEQUENCE</scope>
    <source>
        <strain evidence="2">C6-149</strain>
    </source>
</reference>
<reference evidence="2" key="2">
    <citation type="journal article" date="2021" name="PeerJ">
        <title>Extensive microbial diversity within the chicken gut microbiome revealed by metagenomics and culture.</title>
        <authorList>
            <person name="Gilroy R."/>
            <person name="Ravi A."/>
            <person name="Getino M."/>
            <person name="Pursley I."/>
            <person name="Horton D.L."/>
            <person name="Alikhan N.F."/>
            <person name="Baker D."/>
            <person name="Gharbi K."/>
            <person name="Hall N."/>
            <person name="Watson M."/>
            <person name="Adriaenssens E.M."/>
            <person name="Foster-Nyarko E."/>
            <person name="Jarju S."/>
            <person name="Secka A."/>
            <person name="Antonio M."/>
            <person name="Oren A."/>
            <person name="Chaudhuri R.R."/>
            <person name="La Ragione R."/>
            <person name="Hildebrand F."/>
            <person name="Pallen M.J."/>
        </authorList>
    </citation>
    <scope>NUCLEOTIDE SEQUENCE</scope>
    <source>
        <strain evidence="2">C6-149</strain>
    </source>
</reference>
<comment type="caution">
    <text evidence="2">The sequence shown here is derived from an EMBL/GenBank/DDBJ whole genome shotgun (WGS) entry which is preliminary data.</text>
</comment>
<feature type="transmembrane region" description="Helical" evidence="1">
    <location>
        <begin position="87"/>
        <end position="115"/>
    </location>
</feature>
<dbReference type="EMBL" id="JADIMP010000060">
    <property type="protein sequence ID" value="MBO8441546.1"/>
    <property type="molecule type" value="Genomic_DNA"/>
</dbReference>
<name>A0A9D9E5H7_9LACO</name>
<accession>A0A9D9E5H7</accession>
<dbReference type="Pfam" id="PF04020">
    <property type="entry name" value="Phage_holin_4_2"/>
    <property type="match status" value="1"/>
</dbReference>
<evidence type="ECO:0000313" key="2">
    <source>
        <dbReference type="EMBL" id="MBO8441546.1"/>
    </source>
</evidence>
<keyword evidence="1" id="KW-0472">Membrane</keyword>
<sequence length="117" mass="13181">MFNFLGRFCINTILFLAIAGFFKENFYIASFKYAVIAGLILSCLNAVLKPLLMLLSLPITFLTLGLFSIIINSLMLEMTSILIGYQYFHIVNFGMAILAALIMSFCNTVISNYFIHN</sequence>
<keyword evidence="1" id="KW-1133">Transmembrane helix</keyword>